<dbReference type="InterPro" id="IPR001647">
    <property type="entry name" value="HTH_TetR"/>
</dbReference>
<dbReference type="Proteomes" id="UP001240483">
    <property type="component" value="Unassembled WGS sequence"/>
</dbReference>
<dbReference type="InterPro" id="IPR039538">
    <property type="entry name" value="BetI_C"/>
</dbReference>
<keyword evidence="2" id="KW-0805">Transcription regulation</keyword>
<sequence>MPKVVDHQARREHIVDAAWALIGREGFEAATMRDIAAEAGFANGAIKPYFASKQKLLEAVYKSAFDRTNDRADVACADLAGRAAIEAFAREVLPLTRETRKEAAGVVAFWGASTDSPELKAIHERSMTAWRKRIAAWFIEAQDAGEFAQSQDPRLAADALVTFMLGAQVVLTMEPQNALSDMLTAQLGMLLDGFARDCDLTRDIASVTA</sequence>
<dbReference type="AlphaFoldDB" id="A0AAP4CBY1"/>
<dbReference type="RefSeq" id="WP_285333256.1">
    <property type="nucleotide sequence ID" value="NZ_JASODW010000007.1"/>
</dbReference>
<evidence type="ECO:0000256" key="1">
    <source>
        <dbReference type="ARBA" id="ARBA00022491"/>
    </source>
</evidence>
<organism evidence="7 8">
    <name type="scientific">Pseudoglutamicibacter cumminsii</name>
    <dbReference type="NCBI Taxonomy" id="156979"/>
    <lineage>
        <taxon>Bacteria</taxon>
        <taxon>Bacillati</taxon>
        <taxon>Actinomycetota</taxon>
        <taxon>Actinomycetes</taxon>
        <taxon>Micrococcales</taxon>
        <taxon>Micrococcaceae</taxon>
        <taxon>Pseudoglutamicibacter</taxon>
    </lineage>
</organism>
<feature type="domain" description="HTH tetR-type" evidence="6">
    <location>
        <begin position="8"/>
        <end position="68"/>
    </location>
</feature>
<dbReference type="PANTHER" id="PTHR30055:SF234">
    <property type="entry name" value="HTH-TYPE TRANSCRIPTIONAL REGULATOR BETI"/>
    <property type="match status" value="1"/>
</dbReference>
<keyword evidence="1" id="KW-0678">Repressor</keyword>
<evidence type="ECO:0000313" key="7">
    <source>
        <dbReference type="EMBL" id="MDK6275406.1"/>
    </source>
</evidence>
<dbReference type="Pfam" id="PF13977">
    <property type="entry name" value="TetR_C_6"/>
    <property type="match status" value="1"/>
</dbReference>
<evidence type="ECO:0000313" key="8">
    <source>
        <dbReference type="Proteomes" id="UP001240483"/>
    </source>
</evidence>
<dbReference type="GO" id="GO:0000976">
    <property type="term" value="F:transcription cis-regulatory region binding"/>
    <property type="evidence" value="ECO:0007669"/>
    <property type="project" value="TreeGrafter"/>
</dbReference>
<dbReference type="Pfam" id="PF00440">
    <property type="entry name" value="TetR_N"/>
    <property type="match status" value="1"/>
</dbReference>
<dbReference type="InterPro" id="IPR036271">
    <property type="entry name" value="Tet_transcr_reg_TetR-rel_C_sf"/>
</dbReference>
<dbReference type="Gene3D" id="1.10.357.10">
    <property type="entry name" value="Tetracycline Repressor, domain 2"/>
    <property type="match status" value="1"/>
</dbReference>
<dbReference type="InterPro" id="IPR050109">
    <property type="entry name" value="HTH-type_TetR-like_transc_reg"/>
</dbReference>
<dbReference type="SUPFAM" id="SSF46689">
    <property type="entry name" value="Homeodomain-like"/>
    <property type="match status" value="1"/>
</dbReference>
<dbReference type="PROSITE" id="PS50977">
    <property type="entry name" value="HTH_TETR_2"/>
    <property type="match status" value="1"/>
</dbReference>
<dbReference type="InterPro" id="IPR009057">
    <property type="entry name" value="Homeodomain-like_sf"/>
</dbReference>
<gene>
    <name evidence="7" type="ORF">QP116_06610</name>
</gene>
<dbReference type="PANTHER" id="PTHR30055">
    <property type="entry name" value="HTH-TYPE TRANSCRIPTIONAL REGULATOR RUTR"/>
    <property type="match status" value="1"/>
</dbReference>
<keyword evidence="4" id="KW-0804">Transcription</keyword>
<accession>A0AAP4CBY1</accession>
<name>A0AAP4CBY1_9MICC</name>
<evidence type="ECO:0000256" key="3">
    <source>
        <dbReference type="ARBA" id="ARBA00023125"/>
    </source>
</evidence>
<dbReference type="EMBL" id="JASODW010000007">
    <property type="protein sequence ID" value="MDK6275406.1"/>
    <property type="molecule type" value="Genomic_DNA"/>
</dbReference>
<evidence type="ECO:0000256" key="4">
    <source>
        <dbReference type="ARBA" id="ARBA00023163"/>
    </source>
</evidence>
<reference evidence="7" key="1">
    <citation type="submission" date="2023-05" db="EMBL/GenBank/DDBJ databases">
        <title>Cataloging the Phylogenetic Diversity of Human Bladder Bacteria.</title>
        <authorList>
            <person name="Du J."/>
        </authorList>
    </citation>
    <scope>NUCLEOTIDE SEQUENCE</scope>
    <source>
        <strain evidence="7">UMB9978</strain>
    </source>
</reference>
<comment type="caution">
    <text evidence="7">The sequence shown here is derived from an EMBL/GenBank/DDBJ whole genome shotgun (WGS) entry which is preliminary data.</text>
</comment>
<feature type="DNA-binding region" description="H-T-H motif" evidence="5">
    <location>
        <begin position="31"/>
        <end position="50"/>
    </location>
</feature>
<dbReference type="PRINTS" id="PR00455">
    <property type="entry name" value="HTHTETR"/>
</dbReference>
<dbReference type="SUPFAM" id="SSF48498">
    <property type="entry name" value="Tetracyclin repressor-like, C-terminal domain"/>
    <property type="match status" value="1"/>
</dbReference>
<evidence type="ECO:0000256" key="5">
    <source>
        <dbReference type="PROSITE-ProRule" id="PRU00335"/>
    </source>
</evidence>
<dbReference type="GO" id="GO:0003700">
    <property type="term" value="F:DNA-binding transcription factor activity"/>
    <property type="evidence" value="ECO:0007669"/>
    <property type="project" value="TreeGrafter"/>
</dbReference>
<evidence type="ECO:0000259" key="6">
    <source>
        <dbReference type="PROSITE" id="PS50977"/>
    </source>
</evidence>
<protein>
    <submittedName>
        <fullName evidence="7">TetR/AcrR family transcriptional regulator</fullName>
    </submittedName>
</protein>
<proteinExistence type="predicted"/>
<keyword evidence="3 5" id="KW-0238">DNA-binding</keyword>
<evidence type="ECO:0000256" key="2">
    <source>
        <dbReference type="ARBA" id="ARBA00023015"/>
    </source>
</evidence>